<evidence type="ECO:0000256" key="3">
    <source>
        <dbReference type="ARBA" id="ARBA00008982"/>
    </source>
</evidence>
<keyword evidence="8 11" id="KW-0547">Nucleotide-binding</keyword>
<dbReference type="GO" id="GO:0005829">
    <property type="term" value="C:cytosol"/>
    <property type="evidence" value="ECO:0007669"/>
    <property type="project" value="TreeGrafter"/>
</dbReference>
<gene>
    <name evidence="11 15" type="primary">pgk</name>
    <name evidence="15" type="ORF">AV541_06195</name>
</gene>
<feature type="binding site" evidence="11">
    <location>
        <position position="115"/>
    </location>
    <ligand>
        <name>substrate</name>
    </ligand>
</feature>
<evidence type="ECO:0000256" key="4">
    <source>
        <dbReference type="ARBA" id="ARBA00011245"/>
    </source>
</evidence>
<dbReference type="GO" id="GO:0006094">
    <property type="term" value="P:gluconeogenesis"/>
    <property type="evidence" value="ECO:0007669"/>
    <property type="project" value="TreeGrafter"/>
</dbReference>
<feature type="binding site" evidence="11 13">
    <location>
        <begin position="347"/>
        <end position="350"/>
    </location>
    <ligand>
        <name>ATP</name>
        <dbReference type="ChEBI" id="CHEBI:30616"/>
    </ligand>
</feature>
<comment type="subunit">
    <text evidence="4 11">Monomer.</text>
</comment>
<dbReference type="KEGG" id="tpar:AV541_06195"/>
<comment type="pathway">
    <text evidence="2 11">Carbohydrate degradation; glycolysis; pyruvate from D-glyceraldehyde 3-phosphate: step 2/5.</text>
</comment>
<dbReference type="PIRSF" id="PIRSF000724">
    <property type="entry name" value="Pgk"/>
    <property type="match status" value="1"/>
</dbReference>
<feature type="binding site" evidence="11 13">
    <location>
        <position position="198"/>
    </location>
    <ligand>
        <name>ATP</name>
        <dbReference type="ChEBI" id="CHEBI:30616"/>
    </ligand>
</feature>
<dbReference type="PROSITE" id="PS00111">
    <property type="entry name" value="PGLYCERATE_KINASE"/>
    <property type="match status" value="1"/>
</dbReference>
<comment type="catalytic activity">
    <reaction evidence="1 11 14">
        <text>(2R)-3-phosphoglycerate + ATP = (2R)-3-phospho-glyceroyl phosphate + ADP</text>
        <dbReference type="Rhea" id="RHEA:14801"/>
        <dbReference type="ChEBI" id="CHEBI:30616"/>
        <dbReference type="ChEBI" id="CHEBI:57604"/>
        <dbReference type="ChEBI" id="CHEBI:58272"/>
        <dbReference type="ChEBI" id="CHEBI:456216"/>
        <dbReference type="EC" id="2.7.2.3"/>
    </reaction>
</comment>
<evidence type="ECO:0000256" key="10">
    <source>
        <dbReference type="ARBA" id="ARBA00022840"/>
    </source>
</evidence>
<dbReference type="InterPro" id="IPR015824">
    <property type="entry name" value="Phosphoglycerate_kinase_N"/>
</dbReference>
<keyword evidence="7 11" id="KW-0808">Transferase</keyword>
<dbReference type="AlphaFoldDB" id="A0A0X8D7A9"/>
<dbReference type="Gene3D" id="3.40.50.1260">
    <property type="entry name" value="Phosphoglycerate kinase, N-terminal domain"/>
    <property type="match status" value="2"/>
</dbReference>
<evidence type="ECO:0000256" key="14">
    <source>
        <dbReference type="RuleBase" id="RU000532"/>
    </source>
</evidence>
<evidence type="ECO:0000256" key="5">
    <source>
        <dbReference type="ARBA" id="ARBA00013061"/>
    </source>
</evidence>
<dbReference type="PANTHER" id="PTHR11406:SF23">
    <property type="entry name" value="PHOSPHOGLYCERATE KINASE 1, CHLOROPLASTIC-RELATED"/>
    <property type="match status" value="1"/>
</dbReference>
<dbReference type="PANTHER" id="PTHR11406">
    <property type="entry name" value="PHOSPHOGLYCERATE KINASE"/>
    <property type="match status" value="1"/>
</dbReference>
<evidence type="ECO:0000256" key="7">
    <source>
        <dbReference type="ARBA" id="ARBA00022679"/>
    </source>
</evidence>
<dbReference type="GO" id="GO:0005524">
    <property type="term" value="F:ATP binding"/>
    <property type="evidence" value="ECO:0007669"/>
    <property type="project" value="UniProtKB-KW"/>
</dbReference>
<proteinExistence type="inferred from homology"/>
<evidence type="ECO:0000256" key="6">
    <source>
        <dbReference type="ARBA" id="ARBA00016471"/>
    </source>
</evidence>
<evidence type="ECO:0000256" key="2">
    <source>
        <dbReference type="ARBA" id="ARBA00004838"/>
    </source>
</evidence>
<protein>
    <recommendedName>
        <fullName evidence="6 11">Phosphoglycerate kinase</fullName>
        <ecNumber evidence="5 11">2.7.2.3</ecNumber>
    </recommendedName>
</protein>
<sequence length="390" mass="41716">MRTLRDLDPKGKRVLVRVDYNVPVQDGKVQDETRILESLPTLRHLLAGGASLVLLSHLGRPKGPDPKYSLAPVGEALRAHLPEARFAPFLPGSEEARREAEALRPGEVLLLENVRFEPGEEKNDPELAARYARLGEAFVLDAFGSAHRAHASVVGVARLLPAYAGFLMEKEVRALSRLLKDPERPYAVVLGGAKVSDKIGVIESLLPRIDRLLIGGAMAFTFLKALGGEVGKSLVEEDRLELAKDLLRRAEALGVQVHLPQDVVAAERIEPGVETHVFPADAIPVPYMGLDIGPKTREAFAEALKGARTVFWNGPMGVFEVPPFDEGTLAVGQAIAALEGAFTVVGGGDSVAAVNRLGLKGRFGHVSTGGGASLEFLEKGTLPGLEVLEG</sequence>
<evidence type="ECO:0000256" key="11">
    <source>
        <dbReference type="HAMAP-Rule" id="MF_00145"/>
    </source>
</evidence>
<evidence type="ECO:0000256" key="1">
    <source>
        <dbReference type="ARBA" id="ARBA00000642"/>
    </source>
</evidence>
<dbReference type="Pfam" id="PF00162">
    <property type="entry name" value="PGK"/>
    <property type="match status" value="1"/>
</dbReference>
<feature type="binding site" evidence="11 13">
    <location>
        <position position="320"/>
    </location>
    <ligand>
        <name>ATP</name>
        <dbReference type="ChEBI" id="CHEBI:30616"/>
    </ligand>
</feature>
<dbReference type="Proteomes" id="UP000061630">
    <property type="component" value="Chromosome"/>
</dbReference>
<feature type="binding site" evidence="12">
    <location>
        <position position="34"/>
    </location>
    <ligand>
        <name>(2R)-3-phosphoglycerate</name>
        <dbReference type="ChEBI" id="CHEBI:58272"/>
    </ligand>
</feature>
<feature type="binding site" evidence="11 12">
    <location>
        <begin position="19"/>
        <end position="21"/>
    </location>
    <ligand>
        <name>substrate</name>
    </ligand>
</feature>
<organism evidence="15 16">
    <name type="scientific">Thermus parvatiensis</name>
    <dbReference type="NCBI Taxonomy" id="456163"/>
    <lineage>
        <taxon>Bacteria</taxon>
        <taxon>Thermotogati</taxon>
        <taxon>Deinococcota</taxon>
        <taxon>Deinococci</taxon>
        <taxon>Thermales</taxon>
        <taxon>Thermaceae</taxon>
        <taxon>Thermus</taxon>
    </lineage>
</organism>
<dbReference type="RefSeq" id="WP_060384495.1">
    <property type="nucleotide sequence ID" value="NZ_CP014141.1"/>
</dbReference>
<evidence type="ECO:0000256" key="8">
    <source>
        <dbReference type="ARBA" id="ARBA00022741"/>
    </source>
</evidence>
<dbReference type="HAMAP" id="MF_00145">
    <property type="entry name" value="Phosphoglyc_kinase"/>
    <property type="match status" value="1"/>
</dbReference>
<evidence type="ECO:0000256" key="12">
    <source>
        <dbReference type="PIRSR" id="PIRSR000724-1"/>
    </source>
</evidence>
<keyword evidence="11" id="KW-0324">Glycolysis</keyword>
<comment type="similarity">
    <text evidence="3 11 14">Belongs to the phosphoglycerate kinase family.</text>
</comment>
<keyword evidence="11" id="KW-0963">Cytoplasm</keyword>
<dbReference type="FunFam" id="3.40.50.1260:FF:000006">
    <property type="entry name" value="Phosphoglycerate kinase"/>
    <property type="match status" value="1"/>
</dbReference>
<dbReference type="EC" id="2.7.2.3" evidence="5 11"/>
<dbReference type="InterPro" id="IPR036043">
    <property type="entry name" value="Phosphoglycerate_kinase_sf"/>
</dbReference>
<dbReference type="GO" id="GO:0043531">
    <property type="term" value="F:ADP binding"/>
    <property type="evidence" value="ECO:0007669"/>
    <property type="project" value="TreeGrafter"/>
</dbReference>
<feature type="binding site" evidence="11 13">
    <location>
        <position position="289"/>
    </location>
    <ligand>
        <name>ATP</name>
        <dbReference type="ChEBI" id="CHEBI:30616"/>
    </ligand>
</feature>
<feature type="binding site" evidence="11">
    <location>
        <position position="34"/>
    </location>
    <ligand>
        <name>substrate</name>
    </ligand>
</feature>
<feature type="binding site" evidence="11 12">
    <location>
        <begin position="57"/>
        <end position="60"/>
    </location>
    <ligand>
        <name>substrate</name>
    </ligand>
</feature>
<dbReference type="CDD" id="cd00318">
    <property type="entry name" value="Phosphoglycerate_kinase"/>
    <property type="match status" value="1"/>
</dbReference>
<keyword evidence="9 11" id="KW-0418">Kinase</keyword>
<dbReference type="EMBL" id="CP014141">
    <property type="protein sequence ID" value="AMA75686.1"/>
    <property type="molecule type" value="Genomic_DNA"/>
</dbReference>
<dbReference type="GO" id="GO:0006096">
    <property type="term" value="P:glycolytic process"/>
    <property type="evidence" value="ECO:0007669"/>
    <property type="project" value="UniProtKB-UniRule"/>
</dbReference>
<evidence type="ECO:0000313" key="15">
    <source>
        <dbReference type="EMBL" id="AMA75686.1"/>
    </source>
</evidence>
<evidence type="ECO:0000256" key="13">
    <source>
        <dbReference type="PIRSR" id="PIRSR000724-2"/>
    </source>
</evidence>
<comment type="subcellular location">
    <subcellularLocation>
        <location evidence="11">Cytoplasm</location>
    </subcellularLocation>
</comment>
<evidence type="ECO:0000313" key="16">
    <source>
        <dbReference type="Proteomes" id="UP000061630"/>
    </source>
</evidence>
<reference evidence="15 16" key="1">
    <citation type="submission" date="2016-01" db="EMBL/GenBank/DDBJ databases">
        <title>Genome sequence of Thermus parvatiensis, a thermophile isolated from a hot water spring.</title>
        <authorList>
            <person name="Tripathi C."/>
            <person name="Lal R."/>
        </authorList>
    </citation>
    <scope>NUCLEOTIDE SEQUENCE [LARGE SCALE GENOMIC DNA]</scope>
    <source>
        <strain evidence="15 16">RL</strain>
    </source>
</reference>
<name>A0A0X8D7A9_9DEIN</name>
<evidence type="ECO:0000256" key="9">
    <source>
        <dbReference type="ARBA" id="ARBA00022777"/>
    </source>
</evidence>
<dbReference type="SUPFAM" id="SSF53748">
    <property type="entry name" value="Phosphoglycerate kinase"/>
    <property type="match status" value="1"/>
</dbReference>
<feature type="binding site" evidence="11">
    <location>
        <position position="148"/>
    </location>
    <ligand>
        <name>substrate</name>
    </ligand>
</feature>
<keyword evidence="10 11" id="KW-0067">ATP-binding</keyword>
<dbReference type="InterPro" id="IPR001576">
    <property type="entry name" value="Phosphoglycerate_kinase"/>
</dbReference>
<accession>A0A0X8D7A9</accession>
<feature type="binding site" evidence="12">
    <location>
        <position position="115"/>
    </location>
    <ligand>
        <name>(2R)-3-phosphoglycerate</name>
        <dbReference type="ChEBI" id="CHEBI:58272"/>
    </ligand>
</feature>
<dbReference type="GO" id="GO:0004618">
    <property type="term" value="F:phosphoglycerate kinase activity"/>
    <property type="evidence" value="ECO:0007669"/>
    <property type="project" value="UniProtKB-UniRule"/>
</dbReference>
<dbReference type="PRINTS" id="PR00477">
    <property type="entry name" value="PHGLYCKINASE"/>
</dbReference>
<dbReference type="FunFam" id="3.40.50.1260:FF:000003">
    <property type="entry name" value="Phosphoglycerate kinase"/>
    <property type="match status" value="1"/>
</dbReference>
<dbReference type="UniPathway" id="UPA00109">
    <property type="reaction ID" value="UER00185"/>
</dbReference>
<dbReference type="InterPro" id="IPR015911">
    <property type="entry name" value="Phosphoglycerate_kinase_CS"/>
</dbReference>
<feature type="binding site" evidence="12">
    <location>
        <position position="148"/>
    </location>
    <ligand>
        <name>(2R)-3-phosphoglycerate</name>
        <dbReference type="ChEBI" id="CHEBI:58272"/>
    </ligand>
</feature>